<protein>
    <submittedName>
        <fullName evidence="1">Uncharacterized protein</fullName>
    </submittedName>
</protein>
<dbReference type="KEGG" id="slr:L21SP2_0696"/>
<reference evidence="1 2" key="1">
    <citation type="journal article" date="2015" name="Stand. Genomic Sci.">
        <title>Complete genome sequence and description of Salinispira pacifica gen. nov., sp. nov., a novel spirochaete isolated form a hypersaline microbial mat.</title>
        <authorList>
            <person name="Ben Hania W."/>
            <person name="Joseph M."/>
            <person name="Schumann P."/>
            <person name="Bunk B."/>
            <person name="Fiebig A."/>
            <person name="Sproer C."/>
            <person name="Klenk H.P."/>
            <person name="Fardeau M.L."/>
            <person name="Spring S."/>
        </authorList>
    </citation>
    <scope>NUCLEOTIDE SEQUENCE [LARGE SCALE GENOMIC DNA]</scope>
    <source>
        <strain evidence="1 2">L21-RPul-D2</strain>
    </source>
</reference>
<evidence type="ECO:0000313" key="2">
    <source>
        <dbReference type="Proteomes" id="UP000018680"/>
    </source>
</evidence>
<dbReference type="AlphaFoldDB" id="V5WE96"/>
<sequence>MTNQTFFAYYLNMKNLFRLLFVLIGLALLGSCASMNNLGQYVPENMDSSEMVQLTISGSVGVSSINGESVDWPVSSLMRIGRMVELPAGYYRFSVSYDDGHVYTFGTSPVYAKLEPGRSYRLYGRKGLSSNRINYRVTDTISNDDAVVLEEEYRAAHSSSTEQGDIQVIGSYITHVLNHTMDEVGNTVILENEQMILVFQPDLLFTMLDKSTNEITEGRRGFNMNLNTKVGKSYLLFVDPDEMSKDEFLENSNYPTEAEWAMIPTSASAEQIIYTIERPVERKGEAIPFSITVVEEWNGFGNE</sequence>
<dbReference type="Proteomes" id="UP000018680">
    <property type="component" value="Chromosome"/>
</dbReference>
<dbReference type="EMBL" id="CP006939">
    <property type="protein sequence ID" value="AHC14123.1"/>
    <property type="molecule type" value="Genomic_DNA"/>
</dbReference>
<proteinExistence type="predicted"/>
<accession>V5WE96</accession>
<dbReference type="HOGENOM" id="CLU_917955_0_0_12"/>
<name>V5WE96_9SPIO</name>
<evidence type="ECO:0000313" key="1">
    <source>
        <dbReference type="EMBL" id="AHC14123.1"/>
    </source>
</evidence>
<keyword evidence="2" id="KW-1185">Reference proteome</keyword>
<organism evidence="1 2">
    <name type="scientific">Salinispira pacifica</name>
    <dbReference type="NCBI Taxonomy" id="1307761"/>
    <lineage>
        <taxon>Bacteria</taxon>
        <taxon>Pseudomonadati</taxon>
        <taxon>Spirochaetota</taxon>
        <taxon>Spirochaetia</taxon>
        <taxon>Spirochaetales</taxon>
        <taxon>Spirochaetaceae</taxon>
        <taxon>Salinispira</taxon>
    </lineage>
</organism>
<gene>
    <name evidence="1" type="ORF">L21SP2_0696</name>
</gene>
<dbReference type="STRING" id="1307761.L21SP2_0696"/>